<organism evidence="7 8">
    <name type="scientific">Tenacibaculum piscium</name>
    <dbReference type="NCBI Taxonomy" id="1458515"/>
    <lineage>
        <taxon>Bacteria</taxon>
        <taxon>Pseudomonadati</taxon>
        <taxon>Bacteroidota</taxon>
        <taxon>Flavobacteriia</taxon>
        <taxon>Flavobacteriales</taxon>
        <taxon>Flavobacteriaceae</taxon>
        <taxon>Tenacibaculum</taxon>
    </lineage>
</organism>
<gene>
    <name evidence="7" type="ORF">TNO020_180345</name>
</gene>
<name>A0A2H1YFP0_9FLAO</name>
<evidence type="ECO:0000313" key="7">
    <source>
        <dbReference type="EMBL" id="SOS74309.1"/>
    </source>
</evidence>
<proteinExistence type="predicted"/>
<keyword evidence="3 6" id="KW-1133">Transmembrane helix</keyword>
<evidence type="ECO:0000256" key="3">
    <source>
        <dbReference type="ARBA" id="ARBA00022989"/>
    </source>
</evidence>
<evidence type="ECO:0000256" key="4">
    <source>
        <dbReference type="ARBA" id="ARBA00023136"/>
    </source>
</evidence>
<feature type="transmembrane region" description="Helical" evidence="6">
    <location>
        <begin position="12"/>
        <end position="32"/>
    </location>
</feature>
<dbReference type="InterPro" id="IPR006260">
    <property type="entry name" value="TonB/TolA_C"/>
</dbReference>
<keyword evidence="8" id="KW-1185">Reference proteome</keyword>
<dbReference type="AlphaFoldDB" id="A0A2H1YFP0"/>
<comment type="subcellular location">
    <subcellularLocation>
        <location evidence="1">Membrane</location>
        <topology evidence="1">Single-pass membrane protein</topology>
    </subcellularLocation>
</comment>
<dbReference type="RefSeq" id="WP_101916798.1">
    <property type="nucleotide sequence ID" value="NZ_JAJGWS010000003.1"/>
</dbReference>
<keyword evidence="2 6" id="KW-0812">Transmembrane</keyword>
<dbReference type="SUPFAM" id="SSF74653">
    <property type="entry name" value="TolA/TonB C-terminal domain"/>
    <property type="match status" value="1"/>
</dbReference>
<evidence type="ECO:0000256" key="5">
    <source>
        <dbReference type="SAM" id="MobiDB-lite"/>
    </source>
</evidence>
<feature type="region of interest" description="Disordered" evidence="5">
    <location>
        <begin position="55"/>
        <end position="74"/>
    </location>
</feature>
<accession>A0A2H1YFP0</accession>
<dbReference type="Proteomes" id="UP000234211">
    <property type="component" value="Unassembled WGS sequence"/>
</dbReference>
<keyword evidence="4 6" id="KW-0472">Membrane</keyword>
<sequence>MKILETAHKRKSAIITALILMLLLFGIFNFGMKYLDPPIEYGLAINFGDAEVGSGEPVENTKSETTAQSEQEIEDEIQEVEEDLQEVEEDLQEIMEASDEIITDDIITDQTKKDVPTVDKSVEKEKLSAEKTTKTPQKKTAKKTNQKENKKENKKDVKKITPKPSKQTTDALNSLLGGTSKNAKAKGEGDDTQSGTKGNKNGDPNSSKYYGNSGSGSGGNYNLAGRKALSKPIKKPDCQEEGTIVVSIEVDQNGKVIKAQTGGLKGSTSSAPCLEKAAKQAALKTKWNADQNAPQKQRGTIIYKFSLSQ</sequence>
<evidence type="ECO:0008006" key="9">
    <source>
        <dbReference type="Google" id="ProtNLM"/>
    </source>
</evidence>
<evidence type="ECO:0000256" key="6">
    <source>
        <dbReference type="SAM" id="Phobius"/>
    </source>
</evidence>
<dbReference type="NCBIfam" id="TIGR01352">
    <property type="entry name" value="tonB_Cterm"/>
    <property type="match status" value="1"/>
</dbReference>
<evidence type="ECO:0000256" key="2">
    <source>
        <dbReference type="ARBA" id="ARBA00022692"/>
    </source>
</evidence>
<feature type="compositionally biased region" description="Basic and acidic residues" evidence="5">
    <location>
        <begin position="113"/>
        <end position="133"/>
    </location>
</feature>
<feature type="compositionally biased region" description="Polar residues" evidence="5">
    <location>
        <begin position="164"/>
        <end position="182"/>
    </location>
</feature>
<dbReference type="OrthoDB" id="676306at2"/>
<dbReference type="Gene3D" id="3.30.1150.10">
    <property type="match status" value="1"/>
</dbReference>
<dbReference type="GO" id="GO:0016020">
    <property type="term" value="C:membrane"/>
    <property type="evidence" value="ECO:0007669"/>
    <property type="project" value="UniProtKB-SubCell"/>
</dbReference>
<feature type="region of interest" description="Disordered" evidence="5">
    <location>
        <begin position="113"/>
        <end position="224"/>
    </location>
</feature>
<feature type="compositionally biased region" description="Polar residues" evidence="5">
    <location>
        <begin position="192"/>
        <end position="204"/>
    </location>
</feature>
<evidence type="ECO:0000256" key="1">
    <source>
        <dbReference type="ARBA" id="ARBA00004167"/>
    </source>
</evidence>
<protein>
    <recommendedName>
        <fullName evidence="9">Energy transducer TonB</fullName>
    </recommendedName>
</protein>
<evidence type="ECO:0000313" key="8">
    <source>
        <dbReference type="Proteomes" id="UP000234211"/>
    </source>
</evidence>
<feature type="compositionally biased region" description="Basic and acidic residues" evidence="5">
    <location>
        <begin position="145"/>
        <end position="159"/>
    </location>
</feature>
<dbReference type="EMBL" id="OENF01000010">
    <property type="protein sequence ID" value="SOS74309.1"/>
    <property type="molecule type" value="Genomic_DNA"/>
</dbReference>
<reference evidence="8" key="1">
    <citation type="submission" date="2017-11" db="EMBL/GenBank/DDBJ databases">
        <authorList>
            <person name="Duchaud E."/>
        </authorList>
    </citation>
    <scope>NUCLEOTIDE SEQUENCE [LARGE SCALE GENOMIC DNA]</scope>
    <source>
        <strain evidence="8">Tenacibaculum sp. TNO020</strain>
    </source>
</reference>